<dbReference type="Pfam" id="PF07254">
    <property type="entry name" value="Cpta_toxin"/>
    <property type="match status" value="1"/>
</dbReference>
<keyword evidence="1" id="KW-0812">Transmembrane</keyword>
<accession>A0A8E1RZD9</accession>
<protein>
    <recommendedName>
        <fullName evidence="4">Toxin CptA</fullName>
    </recommendedName>
</protein>
<gene>
    <name evidence="2" type="ORF">SA3R_09330</name>
</gene>
<evidence type="ECO:0000256" key="1">
    <source>
        <dbReference type="SAM" id="Phobius"/>
    </source>
</evidence>
<comment type="caution">
    <text evidence="2">The sequence shown here is derived from an EMBL/GenBank/DDBJ whole genome shotgun (WGS) entry which is preliminary data.</text>
</comment>
<feature type="transmembrane region" description="Helical" evidence="1">
    <location>
        <begin position="39"/>
        <end position="56"/>
    </location>
</feature>
<evidence type="ECO:0008006" key="4">
    <source>
        <dbReference type="Google" id="ProtNLM"/>
    </source>
</evidence>
<keyword evidence="1" id="KW-1133">Transmembrane helix</keyword>
<feature type="transmembrane region" description="Helical" evidence="1">
    <location>
        <begin position="15"/>
        <end position="33"/>
    </location>
</feature>
<evidence type="ECO:0000313" key="3">
    <source>
        <dbReference type="Proteomes" id="UP000071979"/>
    </source>
</evidence>
<dbReference type="EMBL" id="LDSE01000018">
    <property type="protein sequence ID" value="KTS68091.1"/>
    <property type="molecule type" value="Genomic_DNA"/>
</dbReference>
<organism evidence="2 3">
    <name type="scientific">Pantoea dispersa</name>
    <dbReference type="NCBI Taxonomy" id="59814"/>
    <lineage>
        <taxon>Bacteria</taxon>
        <taxon>Pseudomonadati</taxon>
        <taxon>Pseudomonadota</taxon>
        <taxon>Gammaproteobacteria</taxon>
        <taxon>Enterobacterales</taxon>
        <taxon>Erwiniaceae</taxon>
        <taxon>Pantoea</taxon>
    </lineage>
</organism>
<dbReference type="RefSeq" id="WP_058775873.1">
    <property type="nucleotide sequence ID" value="NZ_CP109853.1"/>
</dbReference>
<evidence type="ECO:0000313" key="2">
    <source>
        <dbReference type="EMBL" id="KTS68091.1"/>
    </source>
</evidence>
<sequence length="139" mass="16404">MNAGRWQCDLRASRSARVLNVTLFGLGGALLLSCRWPAGWAWVQIAVVILLTLQYWRNARRLQQRCGALMLDDKGDWYWRGERWQAQRTPDWLPWGVLLVLRNRRGQRWRLWLLHDSMPPDAWRALRARCFLLDGATPH</sequence>
<dbReference type="PROSITE" id="PS51257">
    <property type="entry name" value="PROKAR_LIPOPROTEIN"/>
    <property type="match status" value="1"/>
</dbReference>
<dbReference type="AlphaFoldDB" id="A0A8E1RZD9"/>
<keyword evidence="1" id="KW-0472">Membrane</keyword>
<dbReference type="Proteomes" id="UP000071979">
    <property type="component" value="Unassembled WGS sequence"/>
</dbReference>
<name>A0A8E1RZD9_9GAMM</name>
<proteinExistence type="predicted"/>
<dbReference type="InterPro" id="IPR009883">
    <property type="entry name" value="YgfX"/>
</dbReference>
<reference evidence="2 3" key="1">
    <citation type="journal article" date="2016" name="Front. Microbiol.">
        <title>Genomic Resource of Rice Seed Associated Bacteria.</title>
        <authorList>
            <person name="Midha S."/>
            <person name="Bansal K."/>
            <person name="Sharma S."/>
            <person name="Kumar N."/>
            <person name="Patil P.P."/>
            <person name="Chaudhry V."/>
            <person name="Patil P.B."/>
        </authorList>
    </citation>
    <scope>NUCLEOTIDE SEQUENCE [LARGE SCALE GENOMIC DNA]</scope>
    <source>
        <strain evidence="2 3">SA3</strain>
    </source>
</reference>